<accession>A0AAJ0HYR1</accession>
<evidence type="ECO:0000313" key="3">
    <source>
        <dbReference type="Proteomes" id="UP001285908"/>
    </source>
</evidence>
<feature type="transmembrane region" description="Helical" evidence="1">
    <location>
        <begin position="21"/>
        <end position="41"/>
    </location>
</feature>
<keyword evidence="1" id="KW-0812">Transmembrane</keyword>
<organism evidence="2 3">
    <name type="scientific">Neurospora hispaniola</name>
    <dbReference type="NCBI Taxonomy" id="588809"/>
    <lineage>
        <taxon>Eukaryota</taxon>
        <taxon>Fungi</taxon>
        <taxon>Dikarya</taxon>
        <taxon>Ascomycota</taxon>
        <taxon>Pezizomycotina</taxon>
        <taxon>Sordariomycetes</taxon>
        <taxon>Sordariomycetidae</taxon>
        <taxon>Sordariales</taxon>
        <taxon>Sordariaceae</taxon>
        <taxon>Neurospora</taxon>
    </lineage>
</organism>
<feature type="non-terminal residue" evidence="2">
    <location>
        <position position="1"/>
    </location>
</feature>
<name>A0AAJ0HYR1_9PEZI</name>
<gene>
    <name evidence="2" type="ORF">B0T23DRAFT_327428</name>
</gene>
<comment type="caution">
    <text evidence="2">The sequence shown here is derived from an EMBL/GenBank/DDBJ whole genome shotgun (WGS) entry which is preliminary data.</text>
</comment>
<keyword evidence="1" id="KW-0472">Membrane</keyword>
<dbReference type="EMBL" id="JAULSX010000011">
    <property type="protein sequence ID" value="KAK3485037.1"/>
    <property type="molecule type" value="Genomic_DNA"/>
</dbReference>
<keyword evidence="1" id="KW-1133">Transmembrane helix</keyword>
<dbReference type="GeneID" id="87873237"/>
<reference evidence="2 3" key="1">
    <citation type="journal article" date="2023" name="Mol. Phylogenet. Evol.">
        <title>Genome-scale phylogeny and comparative genomics of the fungal order Sordariales.</title>
        <authorList>
            <person name="Hensen N."/>
            <person name="Bonometti L."/>
            <person name="Westerberg I."/>
            <person name="Brannstrom I.O."/>
            <person name="Guillou S."/>
            <person name="Cros-Aarteil S."/>
            <person name="Calhoun S."/>
            <person name="Haridas S."/>
            <person name="Kuo A."/>
            <person name="Mondo S."/>
            <person name="Pangilinan J."/>
            <person name="Riley R."/>
            <person name="LaButti K."/>
            <person name="Andreopoulos B."/>
            <person name="Lipzen A."/>
            <person name="Chen C."/>
            <person name="Yan M."/>
            <person name="Daum C."/>
            <person name="Ng V."/>
            <person name="Clum A."/>
            <person name="Steindorff A."/>
            <person name="Ohm R.A."/>
            <person name="Martin F."/>
            <person name="Silar P."/>
            <person name="Natvig D.O."/>
            <person name="Lalanne C."/>
            <person name="Gautier V."/>
            <person name="Ament-Velasquez S.L."/>
            <person name="Kruys A."/>
            <person name="Hutchinson M.I."/>
            <person name="Powell A.J."/>
            <person name="Barry K."/>
            <person name="Miller A.N."/>
            <person name="Grigoriev I.V."/>
            <person name="Debuchy R."/>
            <person name="Gladieux P."/>
            <person name="Hiltunen Thoren M."/>
            <person name="Johannesson H."/>
        </authorList>
    </citation>
    <scope>NUCLEOTIDE SEQUENCE [LARGE SCALE GENOMIC DNA]</scope>
    <source>
        <strain evidence="2 3">FGSC 10403</strain>
    </source>
</reference>
<dbReference type="RefSeq" id="XP_062688044.1">
    <property type="nucleotide sequence ID" value="XM_062835615.1"/>
</dbReference>
<evidence type="ECO:0000313" key="2">
    <source>
        <dbReference type="EMBL" id="KAK3485037.1"/>
    </source>
</evidence>
<proteinExistence type="predicted"/>
<dbReference type="AlphaFoldDB" id="A0AAJ0HYR1"/>
<dbReference type="Proteomes" id="UP001285908">
    <property type="component" value="Unassembled WGS sequence"/>
</dbReference>
<evidence type="ECO:0000256" key="1">
    <source>
        <dbReference type="SAM" id="Phobius"/>
    </source>
</evidence>
<protein>
    <submittedName>
        <fullName evidence="2">Uncharacterized protein</fullName>
    </submittedName>
</protein>
<sequence>RFLYTILINTIYKINRYYLPYIYGVIFTLERIFVLIFQIVFNNEREEGFSFLT</sequence>
<keyword evidence="3" id="KW-1185">Reference proteome</keyword>